<feature type="transmembrane region" description="Helical" evidence="1">
    <location>
        <begin position="157"/>
        <end position="181"/>
    </location>
</feature>
<name>A0A841J3F0_9SPHN</name>
<feature type="transmembrane region" description="Helical" evidence="1">
    <location>
        <begin position="407"/>
        <end position="429"/>
    </location>
</feature>
<reference evidence="2 3" key="1">
    <citation type="submission" date="2020-08" db="EMBL/GenBank/DDBJ databases">
        <title>Genomic Encyclopedia of Type Strains, Phase IV (KMG-IV): sequencing the most valuable type-strain genomes for metagenomic binning, comparative biology and taxonomic classification.</title>
        <authorList>
            <person name="Goeker M."/>
        </authorList>
    </citation>
    <scope>NUCLEOTIDE SEQUENCE [LARGE SCALE GENOMIC DNA]</scope>
    <source>
        <strain evidence="2 3">DSM 102255</strain>
    </source>
</reference>
<feature type="transmembrane region" description="Helical" evidence="1">
    <location>
        <begin position="187"/>
        <end position="205"/>
    </location>
</feature>
<feature type="transmembrane region" description="Helical" evidence="1">
    <location>
        <begin position="309"/>
        <end position="330"/>
    </location>
</feature>
<feature type="transmembrane region" description="Helical" evidence="1">
    <location>
        <begin position="12"/>
        <end position="37"/>
    </location>
</feature>
<feature type="transmembrane region" description="Helical" evidence="1">
    <location>
        <begin position="128"/>
        <end position="145"/>
    </location>
</feature>
<keyword evidence="1" id="KW-1133">Transmembrane helix</keyword>
<organism evidence="2 3">
    <name type="scientific">Sphingobium subterraneum</name>
    <dbReference type="NCBI Taxonomy" id="627688"/>
    <lineage>
        <taxon>Bacteria</taxon>
        <taxon>Pseudomonadati</taxon>
        <taxon>Pseudomonadota</taxon>
        <taxon>Alphaproteobacteria</taxon>
        <taxon>Sphingomonadales</taxon>
        <taxon>Sphingomonadaceae</taxon>
        <taxon>Sphingobium</taxon>
    </lineage>
</organism>
<comment type="caution">
    <text evidence="2">The sequence shown here is derived from an EMBL/GenBank/DDBJ whole genome shotgun (WGS) entry which is preliminary data.</text>
</comment>
<evidence type="ECO:0008006" key="4">
    <source>
        <dbReference type="Google" id="ProtNLM"/>
    </source>
</evidence>
<feature type="transmembrane region" description="Helical" evidence="1">
    <location>
        <begin position="350"/>
        <end position="371"/>
    </location>
</feature>
<protein>
    <recommendedName>
        <fullName evidence="4">Polysaccharide biosynthesis protein</fullName>
    </recommendedName>
</protein>
<dbReference type="EMBL" id="JACIJP010000001">
    <property type="protein sequence ID" value="MBB6122801.1"/>
    <property type="molecule type" value="Genomic_DNA"/>
</dbReference>
<accession>A0A841J3F0</accession>
<evidence type="ECO:0000256" key="1">
    <source>
        <dbReference type="SAM" id="Phobius"/>
    </source>
</evidence>
<gene>
    <name evidence="2" type="ORF">FHS92_000508</name>
</gene>
<sequence>MDGLLHRLERSAHILTLVKLANVGLSMLWGFAVTYVFVRVLPPGDFRAFLLLVAFNNFTISAEFGLTNIIYARLRRFWLGRSADGDPGDFRPEEMGVLFLFLLGLIGLGTLVVAGAIAGGWIATSVPLLFVLFFIVSALNVLSLLAKRGLAAVDGNILWEGIDLSRRAVSLVALIAVLFGFDLMASVLVQLVVSLLGIGAGIVLLQRRTGMRTRQWVAWRVGGGHIRRLYLRDIGASVLLTLSEITAYNAPYFTIAALSHDPRLLLLFDFVFKMSRAVSTAIRATVEAVLPGLTSAWFRHDARAFGKRLLTASGVALGIAGCAALLLLAIGQRLFDELFGGRAHITLSEQGWLCVILMALALICVSVYVQGALSRFAPLLRQSLPFLAGSLLTMPLALGAGQRGDHASAFMAIYGAVFVATALLHIVALRRLLREAAA</sequence>
<evidence type="ECO:0000313" key="2">
    <source>
        <dbReference type="EMBL" id="MBB6122801.1"/>
    </source>
</evidence>
<evidence type="ECO:0000313" key="3">
    <source>
        <dbReference type="Proteomes" id="UP000552700"/>
    </source>
</evidence>
<feature type="transmembrane region" description="Helical" evidence="1">
    <location>
        <begin position="97"/>
        <end position="122"/>
    </location>
</feature>
<dbReference type="AlphaFoldDB" id="A0A841J3F0"/>
<keyword evidence="1" id="KW-0472">Membrane</keyword>
<keyword evidence="3" id="KW-1185">Reference proteome</keyword>
<keyword evidence="1" id="KW-0812">Transmembrane</keyword>
<dbReference type="Proteomes" id="UP000552700">
    <property type="component" value="Unassembled WGS sequence"/>
</dbReference>
<feature type="transmembrane region" description="Helical" evidence="1">
    <location>
        <begin position="49"/>
        <end position="71"/>
    </location>
</feature>
<proteinExistence type="predicted"/>